<keyword evidence="2" id="KW-1185">Reference proteome</keyword>
<dbReference type="EMBL" id="KZ820262">
    <property type="protein sequence ID" value="PWN48137.1"/>
    <property type="molecule type" value="Genomic_DNA"/>
</dbReference>
<evidence type="ECO:0000313" key="2">
    <source>
        <dbReference type="Proteomes" id="UP000245626"/>
    </source>
</evidence>
<proteinExistence type="predicted"/>
<protein>
    <submittedName>
        <fullName evidence="1">Uncharacterized protein</fullName>
    </submittedName>
</protein>
<name>A0ACD0NQN7_9BASI</name>
<organism evidence="1 2">
    <name type="scientific">Violaceomyces palustris</name>
    <dbReference type="NCBI Taxonomy" id="1673888"/>
    <lineage>
        <taxon>Eukaryota</taxon>
        <taxon>Fungi</taxon>
        <taxon>Dikarya</taxon>
        <taxon>Basidiomycota</taxon>
        <taxon>Ustilaginomycotina</taxon>
        <taxon>Ustilaginomycetes</taxon>
        <taxon>Violaceomycetales</taxon>
        <taxon>Violaceomycetaceae</taxon>
        <taxon>Violaceomyces</taxon>
    </lineage>
</organism>
<accession>A0ACD0NQN7</accession>
<sequence>MQPKSFWTVLVSLLGLFSQILSMPVTPFSLLQEGSGGAAEAYGMTPKLERELRESYEMLRSSLTELEQRKGEVGFLRGVEVQIERVRSNLSKLRLPKRTELRTVKGYRFVAPYVVSAYDRQEKVEVEVRNESFDRAMAEFHRYLDESEERLISVRKEERIVSGGSSRMGEGGVEVENHREGSLWAPSSSSSSATTHTSSPPSSSAPGSQGRQQGSEREGRGGKEKKSDHRFLAFLKKP</sequence>
<reference evidence="1 2" key="1">
    <citation type="journal article" date="2018" name="Mol. Biol. Evol.">
        <title>Broad Genomic Sampling Reveals a Smut Pathogenic Ancestry of the Fungal Clade Ustilaginomycotina.</title>
        <authorList>
            <person name="Kijpornyongpan T."/>
            <person name="Mondo S.J."/>
            <person name="Barry K."/>
            <person name="Sandor L."/>
            <person name="Lee J."/>
            <person name="Lipzen A."/>
            <person name="Pangilinan J."/>
            <person name="LaButti K."/>
            <person name="Hainaut M."/>
            <person name="Henrissat B."/>
            <person name="Grigoriev I.V."/>
            <person name="Spatafora J.W."/>
            <person name="Aime M.C."/>
        </authorList>
    </citation>
    <scope>NUCLEOTIDE SEQUENCE [LARGE SCALE GENOMIC DNA]</scope>
    <source>
        <strain evidence="1 2">SA 807</strain>
    </source>
</reference>
<gene>
    <name evidence="1" type="ORF">IE53DRAFT_412540</name>
</gene>
<evidence type="ECO:0000313" key="1">
    <source>
        <dbReference type="EMBL" id="PWN48137.1"/>
    </source>
</evidence>
<dbReference type="Proteomes" id="UP000245626">
    <property type="component" value="Unassembled WGS sequence"/>
</dbReference>